<dbReference type="PROSITE" id="PS51257">
    <property type="entry name" value="PROKAR_LIPOPROTEIN"/>
    <property type="match status" value="1"/>
</dbReference>
<reference evidence="2 3" key="1">
    <citation type="submission" date="2019-02" db="EMBL/GenBank/DDBJ databases">
        <title>Arundinibacter roseus gen. nov., sp. nov., a new member of the family Cytophagaceae.</title>
        <authorList>
            <person name="Szuroczki S."/>
            <person name="Khayer B."/>
            <person name="Sproer C."/>
            <person name="Toumi M."/>
            <person name="Szabo A."/>
            <person name="Felfoldi T."/>
            <person name="Schumann P."/>
            <person name="Toth E."/>
        </authorList>
    </citation>
    <scope>NUCLEOTIDE SEQUENCE [LARGE SCALE GENOMIC DNA]</scope>
    <source>
        <strain evidence="2 3">DMA-k-7a</strain>
    </source>
</reference>
<keyword evidence="3" id="KW-1185">Reference proteome</keyword>
<dbReference type="OrthoDB" id="981332at2"/>
<dbReference type="AlphaFoldDB" id="A0A4R4KPV6"/>
<sequence>MKTTYLVIIIFFILTACSSAPEKLGSLDLVKWRQDRRACEGVRPGLVESFKAEQAQLMGKFADEVGTMLGKPDIHQLGGRNQKYYVYFLEKGSQCEDITKKSEALKVILRFNAIGLLTEITYQNDLPQE</sequence>
<evidence type="ECO:0000313" key="2">
    <source>
        <dbReference type="EMBL" id="TDB68922.1"/>
    </source>
</evidence>
<evidence type="ECO:0000256" key="1">
    <source>
        <dbReference type="ARBA" id="ARBA00022729"/>
    </source>
</evidence>
<dbReference type="EMBL" id="SMJU01000001">
    <property type="protein sequence ID" value="TDB68922.1"/>
    <property type="molecule type" value="Genomic_DNA"/>
</dbReference>
<organism evidence="2 3">
    <name type="scientific">Arundinibacter roseus</name>
    <dbReference type="NCBI Taxonomy" id="2070510"/>
    <lineage>
        <taxon>Bacteria</taxon>
        <taxon>Pseudomonadati</taxon>
        <taxon>Bacteroidota</taxon>
        <taxon>Cytophagia</taxon>
        <taxon>Cytophagales</taxon>
        <taxon>Spirosomataceae</taxon>
        <taxon>Arundinibacter</taxon>
    </lineage>
</organism>
<proteinExistence type="predicted"/>
<dbReference type="InterPro" id="IPR037873">
    <property type="entry name" value="BamE-like"/>
</dbReference>
<dbReference type="Gene3D" id="3.30.1450.10">
    <property type="match status" value="1"/>
</dbReference>
<comment type="caution">
    <text evidence="2">The sequence shown here is derived from an EMBL/GenBank/DDBJ whole genome shotgun (WGS) entry which is preliminary data.</text>
</comment>
<evidence type="ECO:0008006" key="4">
    <source>
        <dbReference type="Google" id="ProtNLM"/>
    </source>
</evidence>
<dbReference type="RefSeq" id="WP_132113505.1">
    <property type="nucleotide sequence ID" value="NZ_SMJU01000001.1"/>
</dbReference>
<gene>
    <name evidence="2" type="ORF">EZE20_00865</name>
</gene>
<name>A0A4R4KPV6_9BACT</name>
<evidence type="ECO:0000313" key="3">
    <source>
        <dbReference type="Proteomes" id="UP000295706"/>
    </source>
</evidence>
<keyword evidence="1" id="KW-0732">Signal</keyword>
<protein>
    <recommendedName>
        <fullName evidence="4">Lipoprotein</fullName>
    </recommendedName>
</protein>
<dbReference type="Proteomes" id="UP000295706">
    <property type="component" value="Unassembled WGS sequence"/>
</dbReference>
<accession>A0A4R4KPV6</accession>